<organism evidence="1 2">
    <name type="scientific">Puccinia coronata f. sp. avenae</name>
    <dbReference type="NCBI Taxonomy" id="200324"/>
    <lineage>
        <taxon>Eukaryota</taxon>
        <taxon>Fungi</taxon>
        <taxon>Dikarya</taxon>
        <taxon>Basidiomycota</taxon>
        <taxon>Pucciniomycotina</taxon>
        <taxon>Pucciniomycetes</taxon>
        <taxon>Pucciniales</taxon>
        <taxon>Pucciniaceae</taxon>
        <taxon>Puccinia</taxon>
    </lineage>
</organism>
<sequence>MDMRRLQAAPSGNYLLILVHASPSFCSAQHQISLQNQLQSSMAESTKMPTAAPSQPTQLTHLVPKLIRQQRHLICQTFRKLGHKEFAAGDPSSFIVSVDTNHETWRKVLDQLQFNNLPRLRRQINDLPKFINPSELKNDATGSIHENIIKIQAELEENFNQILSIAASIPEEQYGSPSQMADKHLKEIKEFQRGGVLSRLIFLGDDLGWIFSECANTIKKLGQEPKPSRRSRPFCDEIKALIATATEAIDKLIKWLTRQEFINIQDRWDLELTDCDSYINVLTQFINERINPPEPEDDDHVLDDLSDLENSAIPLARSFIPVIKLSRLFFTKLAKDGLNKNPLKPFTDMNSYQLTTLSESAGRINSGLSAIFERIKDSDQYDEVDTSLLIIQTINKIRHLFDSNLLLVILYIVPLVPNSISSPNYLQNSLLTWNDLFLMATQNCIHAAKSYRTLAESRDDE</sequence>
<accession>A0A2N5TII3</accession>
<gene>
    <name evidence="1" type="ORF">PCASD_23149</name>
</gene>
<reference evidence="1 2" key="1">
    <citation type="submission" date="2017-11" db="EMBL/GenBank/DDBJ databases">
        <title>De novo assembly and phasing of dikaryotic genomes from two isolates of Puccinia coronata f. sp. avenae, the causal agent of oat crown rust.</title>
        <authorList>
            <person name="Miller M.E."/>
            <person name="Zhang Y."/>
            <person name="Omidvar V."/>
            <person name="Sperschneider J."/>
            <person name="Schwessinger B."/>
            <person name="Raley C."/>
            <person name="Palmer J.M."/>
            <person name="Garnica D."/>
            <person name="Upadhyaya N."/>
            <person name="Rathjen J."/>
            <person name="Taylor J.M."/>
            <person name="Park R.F."/>
            <person name="Dodds P.N."/>
            <person name="Hirsch C.D."/>
            <person name="Kianian S.F."/>
            <person name="Figueroa M."/>
        </authorList>
    </citation>
    <scope>NUCLEOTIDE SEQUENCE [LARGE SCALE GENOMIC DNA]</scope>
    <source>
        <strain evidence="1">12SD80</strain>
    </source>
</reference>
<dbReference type="Proteomes" id="UP000235392">
    <property type="component" value="Unassembled WGS sequence"/>
</dbReference>
<proteinExistence type="predicted"/>
<name>A0A2N5TII3_9BASI</name>
<protein>
    <submittedName>
        <fullName evidence="1">Uncharacterized protein</fullName>
    </submittedName>
</protein>
<evidence type="ECO:0000313" key="1">
    <source>
        <dbReference type="EMBL" id="PLW25296.1"/>
    </source>
</evidence>
<dbReference type="PANTHER" id="PTHR33069:SF3">
    <property type="entry name" value="DYNEIN HEAVY CHAIN TAIL DOMAIN-CONTAINING PROTEIN"/>
    <property type="match status" value="1"/>
</dbReference>
<dbReference type="EMBL" id="PGCI01000551">
    <property type="protein sequence ID" value="PLW25296.1"/>
    <property type="molecule type" value="Genomic_DNA"/>
</dbReference>
<comment type="caution">
    <text evidence="1">The sequence shown here is derived from an EMBL/GenBank/DDBJ whole genome shotgun (WGS) entry which is preliminary data.</text>
</comment>
<dbReference type="PANTHER" id="PTHR33069">
    <property type="entry name" value="CHROMOSOME 7, WHOLE GENOME SHOTGUN SEQUENCE-RELATED"/>
    <property type="match status" value="1"/>
</dbReference>
<evidence type="ECO:0000313" key="2">
    <source>
        <dbReference type="Proteomes" id="UP000235392"/>
    </source>
</evidence>
<dbReference type="AlphaFoldDB" id="A0A2N5TII3"/>